<dbReference type="EMBL" id="BOQE01000001">
    <property type="protein sequence ID" value="GIM46893.1"/>
    <property type="molecule type" value="Genomic_DNA"/>
</dbReference>
<gene>
    <name evidence="1" type="ORF">DNHGIG_24420</name>
</gene>
<protein>
    <submittedName>
        <fullName evidence="1">Uncharacterized protein</fullName>
    </submittedName>
</protein>
<comment type="caution">
    <text evidence="1">The sequence shown here is derived from an EMBL/GenBank/DDBJ whole genome shotgun (WGS) entry which is preliminary data.</text>
</comment>
<dbReference type="RefSeq" id="WP_282199938.1">
    <property type="nucleotide sequence ID" value="NZ_BOQE01000001.1"/>
</dbReference>
<sequence length="89" mass="10277">MESKFNELFSSLGYEALEVILGIHPRSIPETEVMKLVHLICLSEENEYLESEIQSIIDAYHENPELKLKLLLNLVSTKFNIQQTKEEGQ</sequence>
<evidence type="ECO:0000313" key="1">
    <source>
        <dbReference type="EMBL" id="GIM46893.1"/>
    </source>
</evidence>
<dbReference type="Proteomes" id="UP001057291">
    <property type="component" value="Unassembled WGS sequence"/>
</dbReference>
<keyword evidence="2" id="KW-1185">Reference proteome</keyword>
<evidence type="ECO:0000313" key="2">
    <source>
        <dbReference type="Proteomes" id="UP001057291"/>
    </source>
</evidence>
<organism evidence="1 2">
    <name type="scientific">Collibacillus ludicampi</name>
    <dbReference type="NCBI Taxonomy" id="2771369"/>
    <lineage>
        <taxon>Bacteria</taxon>
        <taxon>Bacillati</taxon>
        <taxon>Bacillota</taxon>
        <taxon>Bacilli</taxon>
        <taxon>Bacillales</taxon>
        <taxon>Alicyclobacillaceae</taxon>
        <taxon>Collibacillus</taxon>
    </lineage>
</organism>
<dbReference type="AlphaFoldDB" id="A0AAV4LGR7"/>
<accession>A0AAV4LGR7</accession>
<reference evidence="1" key="1">
    <citation type="journal article" date="2023" name="Int. J. Syst. Evol. Microbiol.">
        <title>Collibacillus ludicampi gen. nov., sp. nov., a new soil bacterium of the family Alicyclobacillaceae.</title>
        <authorList>
            <person name="Jojima T."/>
            <person name="Ioku Y."/>
            <person name="Fukuta Y."/>
            <person name="Shirasaka N."/>
            <person name="Matsumura Y."/>
            <person name="Mori M."/>
        </authorList>
    </citation>
    <scope>NUCLEOTIDE SEQUENCE</scope>
    <source>
        <strain evidence="1">TP075</strain>
    </source>
</reference>
<proteinExistence type="predicted"/>
<name>A0AAV4LGR7_9BACL</name>